<reference evidence="7" key="1">
    <citation type="submission" date="2018-05" db="EMBL/GenBank/DDBJ databases">
        <authorList>
            <person name="Lanie J.A."/>
            <person name="Ng W.-L."/>
            <person name="Kazmierczak K.M."/>
            <person name="Andrzejewski T.M."/>
            <person name="Davidsen T.M."/>
            <person name="Wayne K.J."/>
            <person name="Tettelin H."/>
            <person name="Glass J.I."/>
            <person name="Rusch D."/>
            <person name="Podicherti R."/>
            <person name="Tsui H.-C.T."/>
            <person name="Winkler M.E."/>
        </authorList>
    </citation>
    <scope>NUCLEOTIDE SEQUENCE</scope>
</reference>
<keyword evidence="5 6" id="KW-0472">Membrane</keyword>
<evidence type="ECO:0000256" key="3">
    <source>
        <dbReference type="ARBA" id="ARBA00022692"/>
    </source>
</evidence>
<evidence type="ECO:0000256" key="5">
    <source>
        <dbReference type="ARBA" id="ARBA00023136"/>
    </source>
</evidence>
<feature type="transmembrane region" description="Helical" evidence="6">
    <location>
        <begin position="121"/>
        <end position="146"/>
    </location>
</feature>
<feature type="transmembrane region" description="Helical" evidence="6">
    <location>
        <begin position="186"/>
        <end position="207"/>
    </location>
</feature>
<evidence type="ECO:0000256" key="4">
    <source>
        <dbReference type="ARBA" id="ARBA00022989"/>
    </source>
</evidence>
<feature type="transmembrane region" description="Helical" evidence="6">
    <location>
        <begin position="75"/>
        <end position="92"/>
    </location>
</feature>
<evidence type="ECO:0008006" key="8">
    <source>
        <dbReference type="Google" id="ProtNLM"/>
    </source>
</evidence>
<dbReference type="GO" id="GO:0005886">
    <property type="term" value="C:plasma membrane"/>
    <property type="evidence" value="ECO:0007669"/>
    <property type="project" value="UniProtKB-SubCell"/>
</dbReference>
<dbReference type="Pfam" id="PF01810">
    <property type="entry name" value="LysE"/>
    <property type="match status" value="1"/>
</dbReference>
<keyword evidence="2" id="KW-1003">Cell membrane</keyword>
<proteinExistence type="predicted"/>
<evidence type="ECO:0000256" key="6">
    <source>
        <dbReference type="SAM" id="Phobius"/>
    </source>
</evidence>
<feature type="transmembrane region" description="Helical" evidence="6">
    <location>
        <begin position="152"/>
        <end position="174"/>
    </location>
</feature>
<accession>A0A382KMP7</accession>
<evidence type="ECO:0000256" key="2">
    <source>
        <dbReference type="ARBA" id="ARBA00022475"/>
    </source>
</evidence>
<gene>
    <name evidence="7" type="ORF">METZ01_LOCUS277041</name>
</gene>
<keyword evidence="4 6" id="KW-1133">Transmembrane helix</keyword>
<feature type="transmembrane region" description="Helical" evidence="6">
    <location>
        <begin position="45"/>
        <end position="69"/>
    </location>
</feature>
<name>A0A382KMP7_9ZZZZ</name>
<dbReference type="AlphaFoldDB" id="A0A382KMP7"/>
<feature type="transmembrane region" description="Helical" evidence="6">
    <location>
        <begin position="6"/>
        <end position="24"/>
    </location>
</feature>
<comment type="subcellular location">
    <subcellularLocation>
        <location evidence="1">Cell membrane</location>
        <topology evidence="1">Multi-pass membrane protein</topology>
    </subcellularLocation>
</comment>
<dbReference type="InterPro" id="IPR001123">
    <property type="entry name" value="LeuE-type"/>
</dbReference>
<evidence type="ECO:0000313" key="7">
    <source>
        <dbReference type="EMBL" id="SVC24187.1"/>
    </source>
</evidence>
<dbReference type="PANTHER" id="PTHR30086">
    <property type="entry name" value="ARGININE EXPORTER PROTEIN ARGO"/>
    <property type="match status" value="1"/>
</dbReference>
<evidence type="ECO:0000256" key="1">
    <source>
        <dbReference type="ARBA" id="ARBA00004651"/>
    </source>
</evidence>
<organism evidence="7">
    <name type="scientific">marine metagenome</name>
    <dbReference type="NCBI Taxonomy" id="408172"/>
    <lineage>
        <taxon>unclassified sequences</taxon>
        <taxon>metagenomes</taxon>
        <taxon>ecological metagenomes</taxon>
    </lineage>
</organism>
<sequence>MLDLIIPIINFLPPLGFFILNVFVPGPNVLNTIATSMGSGRSSGVACALACGLGLFISALVALFGATLLFYKIPIIYKGLTVFGGVMLLYFAQRYIRKAISPSAKLIALQNIDKKIAFQQAFLVVMSNPKVMTTWLAVISLFPFIASNVYNVLIFSVMAGTASFTGHFIFATVFSSSLASKIYMQLYRPINGIVGIGFVIYGMQLFFSLF</sequence>
<dbReference type="PANTHER" id="PTHR30086:SF20">
    <property type="entry name" value="ARGININE EXPORTER PROTEIN ARGO-RELATED"/>
    <property type="match status" value="1"/>
</dbReference>
<dbReference type="EMBL" id="UINC01080859">
    <property type="protein sequence ID" value="SVC24187.1"/>
    <property type="molecule type" value="Genomic_DNA"/>
</dbReference>
<keyword evidence="3 6" id="KW-0812">Transmembrane</keyword>
<dbReference type="GO" id="GO:0015171">
    <property type="term" value="F:amino acid transmembrane transporter activity"/>
    <property type="evidence" value="ECO:0007669"/>
    <property type="project" value="TreeGrafter"/>
</dbReference>
<protein>
    <recommendedName>
        <fullName evidence="8">Lysine transporter LysE</fullName>
    </recommendedName>
</protein>